<keyword evidence="1" id="KW-0472">Membrane</keyword>
<dbReference type="RefSeq" id="XP_033570387.1">
    <property type="nucleotide sequence ID" value="XM_033721228.1"/>
</dbReference>
<name>A0A6A6Y4H8_9PEZI</name>
<dbReference type="AlphaFoldDB" id="A0A6A6Y4H8"/>
<reference evidence="4" key="3">
    <citation type="submission" date="2025-04" db="UniProtKB">
        <authorList>
            <consortium name="RefSeq"/>
        </authorList>
    </citation>
    <scope>IDENTIFICATION</scope>
    <source>
        <strain evidence="4">CBS 304.34</strain>
    </source>
</reference>
<evidence type="ECO:0000313" key="2">
    <source>
        <dbReference type="EMBL" id="KAF2803423.1"/>
    </source>
</evidence>
<gene>
    <name evidence="2 4" type="ORF">BDZ99DRAFT_468373</name>
</gene>
<dbReference type="Proteomes" id="UP000504636">
    <property type="component" value="Unplaced"/>
</dbReference>
<sequence length="239" mass="25397">MATNSSVCYFPNHVTNGDDISNIKFVPCDPAASVSACCVAGESCTGSGLCYSDSGAVYRGGCTDRNWGDACPQYCSEDGTGMQAGSQDSFQFLSNCVGTTFVCGNINGCANSNLTFPHTIGPIMQVNITGNFSRSQDISLIPSSCPTAPPSTSPSEICAPKWRDSHSTRTVGVALGVTLGVLLLSAIAWALWERRGRTRLMKRNVGAGAEFASANEYVYKQTPLVEVEDHRQVLEMPGR</sequence>
<keyword evidence="1" id="KW-1133">Transmembrane helix</keyword>
<accession>A0A6A6Y4H8</accession>
<evidence type="ECO:0008006" key="5">
    <source>
        <dbReference type="Google" id="ProtNLM"/>
    </source>
</evidence>
<keyword evidence="3" id="KW-1185">Reference proteome</keyword>
<evidence type="ECO:0000256" key="1">
    <source>
        <dbReference type="SAM" id="Phobius"/>
    </source>
</evidence>
<keyword evidence="1" id="KW-0812">Transmembrane</keyword>
<reference evidence="4" key="2">
    <citation type="submission" date="2020-04" db="EMBL/GenBank/DDBJ databases">
        <authorList>
            <consortium name="NCBI Genome Project"/>
        </authorList>
    </citation>
    <scope>NUCLEOTIDE SEQUENCE</scope>
    <source>
        <strain evidence="4">CBS 304.34</strain>
    </source>
</reference>
<reference evidence="2 4" key="1">
    <citation type="journal article" date="2020" name="Stud. Mycol.">
        <title>101 Dothideomycetes genomes: a test case for predicting lifestyles and emergence of pathogens.</title>
        <authorList>
            <person name="Haridas S."/>
            <person name="Albert R."/>
            <person name="Binder M."/>
            <person name="Bloem J."/>
            <person name="Labutti K."/>
            <person name="Salamov A."/>
            <person name="Andreopoulos B."/>
            <person name="Baker S."/>
            <person name="Barry K."/>
            <person name="Bills G."/>
            <person name="Bluhm B."/>
            <person name="Cannon C."/>
            <person name="Castanera R."/>
            <person name="Culley D."/>
            <person name="Daum C."/>
            <person name="Ezra D."/>
            <person name="Gonzalez J."/>
            <person name="Henrissat B."/>
            <person name="Kuo A."/>
            <person name="Liang C."/>
            <person name="Lipzen A."/>
            <person name="Lutzoni F."/>
            <person name="Magnuson J."/>
            <person name="Mondo S."/>
            <person name="Nolan M."/>
            <person name="Ohm R."/>
            <person name="Pangilinan J."/>
            <person name="Park H.-J."/>
            <person name="Ramirez L."/>
            <person name="Alfaro M."/>
            <person name="Sun H."/>
            <person name="Tritt A."/>
            <person name="Yoshinaga Y."/>
            <person name="Zwiers L.-H."/>
            <person name="Turgeon B."/>
            <person name="Goodwin S."/>
            <person name="Spatafora J."/>
            <person name="Crous P."/>
            <person name="Grigoriev I."/>
        </authorList>
    </citation>
    <scope>NUCLEOTIDE SEQUENCE</scope>
    <source>
        <strain evidence="2 4">CBS 304.34</strain>
    </source>
</reference>
<evidence type="ECO:0000313" key="4">
    <source>
        <dbReference type="RefSeq" id="XP_033570387.1"/>
    </source>
</evidence>
<dbReference type="EMBL" id="MU003718">
    <property type="protein sequence ID" value="KAF2803423.1"/>
    <property type="molecule type" value="Genomic_DNA"/>
</dbReference>
<dbReference type="GeneID" id="54462121"/>
<dbReference type="OrthoDB" id="5215637at2759"/>
<feature type="transmembrane region" description="Helical" evidence="1">
    <location>
        <begin position="171"/>
        <end position="192"/>
    </location>
</feature>
<organism evidence="2">
    <name type="scientific">Mytilinidion resinicola</name>
    <dbReference type="NCBI Taxonomy" id="574789"/>
    <lineage>
        <taxon>Eukaryota</taxon>
        <taxon>Fungi</taxon>
        <taxon>Dikarya</taxon>
        <taxon>Ascomycota</taxon>
        <taxon>Pezizomycotina</taxon>
        <taxon>Dothideomycetes</taxon>
        <taxon>Pleosporomycetidae</taxon>
        <taxon>Mytilinidiales</taxon>
        <taxon>Mytilinidiaceae</taxon>
        <taxon>Mytilinidion</taxon>
    </lineage>
</organism>
<evidence type="ECO:0000313" key="3">
    <source>
        <dbReference type="Proteomes" id="UP000504636"/>
    </source>
</evidence>
<proteinExistence type="predicted"/>
<protein>
    <recommendedName>
        <fullName evidence="5">Mid2 domain-containing protein</fullName>
    </recommendedName>
</protein>